<evidence type="ECO:0000256" key="2">
    <source>
        <dbReference type="ARBA" id="ARBA00010157"/>
    </source>
</evidence>
<comment type="subcellular location">
    <subcellularLocation>
        <location evidence="1">Cell membrane</location>
        <topology evidence="1">Multi-pass membrane protein</topology>
    </subcellularLocation>
</comment>
<dbReference type="InterPro" id="IPR050545">
    <property type="entry name" value="Mycobact_MmpL"/>
</dbReference>
<evidence type="ECO:0000256" key="5">
    <source>
        <dbReference type="ARBA" id="ARBA00022989"/>
    </source>
</evidence>
<dbReference type="GO" id="GO:0005886">
    <property type="term" value="C:plasma membrane"/>
    <property type="evidence" value="ECO:0007669"/>
    <property type="project" value="UniProtKB-SubCell"/>
</dbReference>
<dbReference type="AlphaFoldDB" id="A0A6L6XRV1"/>
<feature type="transmembrane region" description="Helical" evidence="7">
    <location>
        <begin position="378"/>
        <end position="398"/>
    </location>
</feature>
<evidence type="ECO:0000256" key="3">
    <source>
        <dbReference type="ARBA" id="ARBA00022475"/>
    </source>
</evidence>
<evidence type="ECO:0000256" key="4">
    <source>
        <dbReference type="ARBA" id="ARBA00022692"/>
    </source>
</evidence>
<dbReference type="Proteomes" id="UP000473525">
    <property type="component" value="Unassembled WGS sequence"/>
</dbReference>
<dbReference type="Pfam" id="PF03176">
    <property type="entry name" value="MMPL"/>
    <property type="match status" value="2"/>
</dbReference>
<dbReference type="PANTHER" id="PTHR33406">
    <property type="entry name" value="MEMBRANE PROTEIN MJ1562-RELATED"/>
    <property type="match status" value="1"/>
</dbReference>
<feature type="transmembrane region" description="Helical" evidence="7">
    <location>
        <begin position="641"/>
        <end position="659"/>
    </location>
</feature>
<evidence type="ECO:0000256" key="7">
    <source>
        <dbReference type="SAM" id="Phobius"/>
    </source>
</evidence>
<evidence type="ECO:0000256" key="6">
    <source>
        <dbReference type="ARBA" id="ARBA00023136"/>
    </source>
</evidence>
<proteinExistence type="inferred from homology"/>
<feature type="transmembrane region" description="Helical" evidence="7">
    <location>
        <begin position="665"/>
        <end position="682"/>
    </location>
</feature>
<keyword evidence="5 7" id="KW-1133">Transmembrane helix</keyword>
<feature type="transmembrane region" description="Helical" evidence="7">
    <location>
        <begin position="590"/>
        <end position="610"/>
    </location>
</feature>
<feature type="transmembrane region" description="Helical" evidence="7">
    <location>
        <begin position="235"/>
        <end position="256"/>
    </location>
</feature>
<evidence type="ECO:0000313" key="9">
    <source>
        <dbReference type="EMBL" id="MVQ50121.1"/>
    </source>
</evidence>
<feature type="transmembrane region" description="Helical" evidence="7">
    <location>
        <begin position="289"/>
        <end position="310"/>
    </location>
</feature>
<keyword evidence="3" id="KW-1003">Cell membrane</keyword>
<feature type="transmembrane region" description="Helical" evidence="7">
    <location>
        <begin position="551"/>
        <end position="570"/>
    </location>
</feature>
<keyword evidence="4 7" id="KW-0812">Transmembrane</keyword>
<reference evidence="9 10" key="1">
    <citation type="submission" date="2019-12" db="EMBL/GenBank/DDBJ databases">
        <authorList>
            <person name="Huq M.A."/>
        </authorList>
    </citation>
    <scope>NUCLEOTIDE SEQUENCE [LARGE SCALE GENOMIC DNA]</scope>
    <source>
        <strain evidence="9 10">MAH-18</strain>
    </source>
</reference>
<organism evidence="9 10">
    <name type="scientific">Nocardioides agri</name>
    <dbReference type="NCBI Taxonomy" id="2682843"/>
    <lineage>
        <taxon>Bacteria</taxon>
        <taxon>Bacillati</taxon>
        <taxon>Actinomycetota</taxon>
        <taxon>Actinomycetes</taxon>
        <taxon>Propionibacteriales</taxon>
        <taxon>Nocardioidaceae</taxon>
        <taxon>Nocardioides</taxon>
    </lineage>
</organism>
<accession>A0A6L6XRV1</accession>
<comment type="caution">
    <text evidence="9">The sequence shown here is derived from an EMBL/GenBank/DDBJ whole genome shotgun (WGS) entry which is preliminary data.</text>
</comment>
<evidence type="ECO:0000256" key="1">
    <source>
        <dbReference type="ARBA" id="ARBA00004651"/>
    </source>
</evidence>
<sequence>MAGETAMLERWGGFVARRAVWVLMTAILVTVGAAAYGSGVFDSLSQGGFDDHGSESARELDAERETFGNRSIDVVAVYSSDELTADDPQFRAAVEDVVAALPSGATAQVVPYWAAPDAGLVSRDGHAGQVLISLAGESQDDYLRHYDEIEPGLHAEGLDTHLAGSFAVYNDVNEITSEDLERAELVSLPLVVLLALLIFGSAVAALMPAMVGVVAMVGALAVVRLLTGVTEVSVFAVNVISLLGIGLAIDYALFVISRFREELALLPDEHLDAAAIAIRRTMATAGRTVLFSGLTVAAALASLLIFPQAFLKSMGYGGIAAVLVAMVAALTILPATLRLLGHRIDLGRLPWRRHRAVAGADEHGRWARLATAVMRRPVLVIVMTVAALLVIASPFLGARWGSVDHRVLPEDAPAHQAQVLLNEEFGAETSSASLLLRGTAEPDVAAYVRDVEQVVGVVSVVPVDRSGDTTLLRATWAGNSQSAGSQDVVASLRAIDPPSGTALVGGLSANTVDLIDSVGAHLPWMGLIVVVVMLGLLFVAFGSVVLPVKAVVMNLVSITASFGVVTWIFSEGHLADQLGFVSQGYLDATMPILMLAILFGLSMDYEVFLLSRIREQYDLTGDNDRAVVVGVQKTGRIITSAALLLAVVIGAFGLSGIVFMKMLGIGMLIALLIDAPLVRAVLVPATMKLLGRWNWWAPGPMLRWWQRYGIREGEPAPAPAEAPAAV</sequence>
<keyword evidence="6 7" id="KW-0472">Membrane</keyword>
<dbReference type="Gene3D" id="1.20.1640.10">
    <property type="entry name" value="Multidrug efflux transporter AcrB transmembrane domain"/>
    <property type="match status" value="2"/>
</dbReference>
<dbReference type="EMBL" id="WSEK01000004">
    <property type="protein sequence ID" value="MVQ50121.1"/>
    <property type="molecule type" value="Genomic_DNA"/>
</dbReference>
<feature type="transmembrane region" description="Helical" evidence="7">
    <location>
        <begin position="316"/>
        <end position="340"/>
    </location>
</feature>
<comment type="similarity">
    <text evidence="2">Belongs to the resistance-nodulation-cell division (RND) (TC 2.A.6) family. MmpL subfamily.</text>
</comment>
<evidence type="ECO:0000259" key="8">
    <source>
        <dbReference type="Pfam" id="PF03176"/>
    </source>
</evidence>
<feature type="domain" description="Membrane transport protein MMPL" evidence="8">
    <location>
        <begin position="475"/>
        <end position="709"/>
    </location>
</feature>
<feature type="transmembrane region" description="Helical" evidence="7">
    <location>
        <begin position="20"/>
        <end position="41"/>
    </location>
</feature>
<feature type="transmembrane region" description="Helical" evidence="7">
    <location>
        <begin position="190"/>
        <end position="223"/>
    </location>
</feature>
<dbReference type="InterPro" id="IPR004869">
    <property type="entry name" value="MMPL_dom"/>
</dbReference>
<evidence type="ECO:0000313" key="10">
    <source>
        <dbReference type="Proteomes" id="UP000473525"/>
    </source>
</evidence>
<feature type="transmembrane region" description="Helical" evidence="7">
    <location>
        <begin position="524"/>
        <end position="544"/>
    </location>
</feature>
<dbReference type="SUPFAM" id="SSF82866">
    <property type="entry name" value="Multidrug efflux transporter AcrB transmembrane domain"/>
    <property type="match status" value="2"/>
</dbReference>
<gene>
    <name evidence="9" type="ORF">GON03_13100</name>
</gene>
<keyword evidence="10" id="KW-1185">Reference proteome</keyword>
<dbReference type="PANTHER" id="PTHR33406:SF11">
    <property type="entry name" value="MEMBRANE PROTEIN SCO6666-RELATED"/>
    <property type="match status" value="1"/>
</dbReference>
<feature type="domain" description="Membrane transport protein MMPL" evidence="8">
    <location>
        <begin position="52"/>
        <end position="379"/>
    </location>
</feature>
<name>A0A6L6XRV1_9ACTN</name>
<protein>
    <submittedName>
        <fullName evidence="9">MMPL family transporter</fullName>
    </submittedName>
</protein>